<keyword evidence="2" id="KW-0812">Transmembrane</keyword>
<protein>
    <submittedName>
        <fullName evidence="4">Si:dkey-162h11.2</fullName>
    </submittedName>
</protein>
<feature type="region of interest" description="Disordered" evidence="1">
    <location>
        <begin position="31"/>
        <end position="51"/>
    </location>
</feature>
<dbReference type="InterPro" id="IPR036364">
    <property type="entry name" value="SEA_dom_sf"/>
</dbReference>
<keyword evidence="2" id="KW-0472">Membrane</keyword>
<evidence type="ECO:0000313" key="4">
    <source>
        <dbReference type="EMBL" id="SBP23244.1"/>
    </source>
</evidence>
<dbReference type="SUPFAM" id="SSF82671">
    <property type="entry name" value="SEA domain"/>
    <property type="match status" value="1"/>
</dbReference>
<feature type="transmembrane region" description="Helical" evidence="2">
    <location>
        <begin position="165"/>
        <end position="184"/>
    </location>
</feature>
<accession>A0A1A7XZI4</accession>
<dbReference type="InterPro" id="IPR000082">
    <property type="entry name" value="SEA_dom"/>
</dbReference>
<evidence type="ECO:0000256" key="1">
    <source>
        <dbReference type="SAM" id="MobiDB-lite"/>
    </source>
</evidence>
<organism evidence="4">
    <name type="scientific">Iconisemion striatum</name>
    <dbReference type="NCBI Taxonomy" id="60296"/>
    <lineage>
        <taxon>Eukaryota</taxon>
        <taxon>Metazoa</taxon>
        <taxon>Chordata</taxon>
        <taxon>Craniata</taxon>
        <taxon>Vertebrata</taxon>
        <taxon>Euteleostomi</taxon>
        <taxon>Actinopterygii</taxon>
        <taxon>Neopterygii</taxon>
        <taxon>Teleostei</taxon>
        <taxon>Neoteleostei</taxon>
        <taxon>Acanthomorphata</taxon>
        <taxon>Ovalentaria</taxon>
        <taxon>Atherinomorphae</taxon>
        <taxon>Cyprinodontiformes</taxon>
        <taxon>Nothobranchiidae</taxon>
        <taxon>Iconisemion</taxon>
    </lineage>
</organism>
<evidence type="ECO:0000256" key="2">
    <source>
        <dbReference type="SAM" id="Phobius"/>
    </source>
</evidence>
<dbReference type="PROSITE" id="PS50024">
    <property type="entry name" value="SEA"/>
    <property type="match status" value="1"/>
</dbReference>
<feature type="transmembrane region" description="Helical" evidence="2">
    <location>
        <begin position="111"/>
        <end position="130"/>
    </location>
</feature>
<feature type="non-terminal residue" evidence="4">
    <location>
        <position position="1"/>
    </location>
</feature>
<sequence length="187" mass="19993">QNLTSVVVTGPVNVSTSIAPDTSVTLTTLPDTTATTTPTTTSTTTAITNPPTATEGSLGLRFRMDRTFLVDYSNNATTTFSLLSREVTGQINEVCQILYAPFYRRSRVNKFTSGSVAVNMTLIFLNSTVLPPLAYANAQLARALNNTSLNIIPGSVFVESSASMLLQPSLTIFSLTLLALAHILNRS</sequence>
<dbReference type="Pfam" id="PF01390">
    <property type="entry name" value="SEA"/>
    <property type="match status" value="1"/>
</dbReference>
<gene>
    <name evidence="4" type="primary">SI:DKEY-162H11.2</name>
</gene>
<keyword evidence="2" id="KW-1133">Transmembrane helix</keyword>
<proteinExistence type="predicted"/>
<evidence type="ECO:0000259" key="3">
    <source>
        <dbReference type="PROSITE" id="PS50024"/>
    </source>
</evidence>
<dbReference type="AlphaFoldDB" id="A0A1A7XZI4"/>
<name>A0A1A7XZI4_9TELE</name>
<reference evidence="4" key="2">
    <citation type="submission" date="2016-06" db="EMBL/GenBank/DDBJ databases">
        <title>The genome of a short-lived fish provides insights into sex chromosome evolution and the genetic control of aging.</title>
        <authorList>
            <person name="Reichwald K."/>
            <person name="Felder M."/>
            <person name="Petzold A."/>
            <person name="Koch P."/>
            <person name="Groth M."/>
            <person name="Platzer M."/>
        </authorList>
    </citation>
    <scope>NUCLEOTIDE SEQUENCE</scope>
    <source>
        <tissue evidence="4">Brain</tissue>
    </source>
</reference>
<dbReference type="EMBL" id="HADX01001012">
    <property type="protein sequence ID" value="SBP23244.1"/>
    <property type="molecule type" value="Transcribed_RNA"/>
</dbReference>
<reference evidence="4" key="1">
    <citation type="submission" date="2016-05" db="EMBL/GenBank/DDBJ databases">
        <authorList>
            <person name="Lavstsen T."/>
            <person name="Jespersen J.S."/>
        </authorList>
    </citation>
    <scope>NUCLEOTIDE SEQUENCE</scope>
    <source>
        <tissue evidence="4">Brain</tissue>
    </source>
</reference>
<feature type="domain" description="SEA" evidence="3">
    <location>
        <begin position="52"/>
        <end position="163"/>
    </location>
</feature>